<proteinExistence type="predicted"/>
<dbReference type="EMBL" id="HBEP01024568">
    <property type="protein sequence ID" value="CAD8496461.1"/>
    <property type="molecule type" value="Transcribed_RNA"/>
</dbReference>
<sequence length="221" mass="24042">MRSRSSRRGVARKMDPQACYDLLQERAKVSNTIAPPVPPPAAGPLEGMSLAMLGQRLLHWQSERVGAYQRFEEGFVRFLQVAEAEGYEALVASTTAAFASISEAVNVICAEMSRQQGAAAALGAQVRLLQDAEREKLTLTAQLQIVRHGRAVDAHRAQAADEAGTELPDRERRTAALRAEEASELTEKLAATVESINDTLDEIRSELADLAEEEQGGSETR</sequence>
<reference evidence="1" key="1">
    <citation type="submission" date="2021-01" db="EMBL/GenBank/DDBJ databases">
        <authorList>
            <person name="Corre E."/>
            <person name="Pelletier E."/>
            <person name="Niang G."/>
            <person name="Scheremetjew M."/>
            <person name="Finn R."/>
            <person name="Kale V."/>
            <person name="Holt S."/>
            <person name="Cochrane G."/>
            <person name="Meng A."/>
            <person name="Brown T."/>
            <person name="Cohen L."/>
        </authorList>
    </citation>
    <scope>NUCLEOTIDE SEQUENCE</scope>
    <source>
        <strain evidence="1">CCMP1374</strain>
    </source>
</reference>
<protein>
    <submittedName>
        <fullName evidence="1">Uncharacterized protein</fullName>
    </submittedName>
</protein>
<dbReference type="PANTHER" id="PTHR28309:SF1">
    <property type="entry name" value="REQUIRED FOR EXCISION 1-B DOMAIN-CONTAINING PROTEIN"/>
    <property type="match status" value="1"/>
</dbReference>
<evidence type="ECO:0000313" key="1">
    <source>
        <dbReference type="EMBL" id="CAD8496461.1"/>
    </source>
</evidence>
<dbReference type="AlphaFoldDB" id="A0A7S0HQR9"/>
<dbReference type="Pfam" id="PF14966">
    <property type="entry name" value="DNA_repr_REX1B"/>
    <property type="match status" value="1"/>
</dbReference>
<dbReference type="PANTHER" id="PTHR28309">
    <property type="entry name" value="REQUIRED FOR EXCISION 1-B DOMAIN-CONTAINING PROTEIN"/>
    <property type="match status" value="1"/>
</dbReference>
<organism evidence="1">
    <name type="scientific">Phaeocystis antarctica</name>
    <dbReference type="NCBI Taxonomy" id="33657"/>
    <lineage>
        <taxon>Eukaryota</taxon>
        <taxon>Haptista</taxon>
        <taxon>Haptophyta</taxon>
        <taxon>Prymnesiophyceae</taxon>
        <taxon>Phaeocystales</taxon>
        <taxon>Phaeocystaceae</taxon>
        <taxon>Phaeocystis</taxon>
    </lineage>
</organism>
<gene>
    <name evidence="1" type="ORF">PANT1444_LOCUS13944</name>
</gene>
<accession>A0A7S0HQR9</accession>
<name>A0A7S0HQR9_9EUKA</name>
<dbReference type="InterPro" id="IPR039491">
    <property type="entry name" value="REX1-B"/>
</dbReference>